<evidence type="ECO:0000313" key="3">
    <source>
        <dbReference type="EMBL" id="KAJ2926791.1"/>
    </source>
</evidence>
<protein>
    <recommendedName>
        <fullName evidence="2">DUF7923 domain-containing protein</fullName>
    </recommendedName>
</protein>
<name>A0A9W8J1G3_9AGAR</name>
<proteinExistence type="predicted"/>
<evidence type="ECO:0000259" key="2">
    <source>
        <dbReference type="Pfam" id="PF25540"/>
    </source>
</evidence>
<organism evidence="3 4">
    <name type="scientific">Candolleomyces eurysporus</name>
    <dbReference type="NCBI Taxonomy" id="2828524"/>
    <lineage>
        <taxon>Eukaryota</taxon>
        <taxon>Fungi</taxon>
        <taxon>Dikarya</taxon>
        <taxon>Basidiomycota</taxon>
        <taxon>Agaricomycotina</taxon>
        <taxon>Agaricomycetes</taxon>
        <taxon>Agaricomycetidae</taxon>
        <taxon>Agaricales</taxon>
        <taxon>Agaricineae</taxon>
        <taxon>Psathyrellaceae</taxon>
        <taxon>Candolleomyces</taxon>
    </lineage>
</organism>
<feature type="region of interest" description="Disordered" evidence="1">
    <location>
        <begin position="257"/>
        <end position="287"/>
    </location>
</feature>
<feature type="domain" description="DUF7923" evidence="2">
    <location>
        <begin position="58"/>
        <end position="232"/>
    </location>
</feature>
<dbReference type="OrthoDB" id="2270193at2759"/>
<feature type="compositionally biased region" description="Polar residues" evidence="1">
    <location>
        <begin position="257"/>
        <end position="271"/>
    </location>
</feature>
<comment type="caution">
    <text evidence="3">The sequence shown here is derived from an EMBL/GenBank/DDBJ whole genome shotgun (WGS) entry which is preliminary data.</text>
</comment>
<sequence length="353" mass="38949">MQDENEHRRPSSTSDLNELASMYTRMKDDICRIQLELSTSRGRAVDEGRSNPPGLKRTVILIDIDEDGAVFNLDLIANGIIGGRDAGFQLATGVRQYLRNQEGRQLWAYVFLNKHRLTDALRSSSKPLAARTLSDFMVGFSQANQRFMIVDVGGEKDAAYAKITALIEDEICLPQTEKIIFAGTDVGGYKTIFRTHITSGYKDKLVLLKTYDEDADRFAELDLPIFPIKNLFNLDKLTVPEKFVTTTPGVLAVEIPNSQTPPGSPEEWTTVNRRKGRGRGSSLAGTPVLGLTVPTNVPSSPEIKVQLPGTPGFGAGQNLVRQEMHTPDEKTQEDDLAELRLKTLPNPHVSAAN</sequence>
<evidence type="ECO:0000313" key="4">
    <source>
        <dbReference type="Proteomes" id="UP001140091"/>
    </source>
</evidence>
<gene>
    <name evidence="3" type="ORF">H1R20_g10299</name>
</gene>
<dbReference type="Pfam" id="PF25540">
    <property type="entry name" value="DUF7923"/>
    <property type="match status" value="1"/>
</dbReference>
<dbReference type="EMBL" id="JANBPK010001046">
    <property type="protein sequence ID" value="KAJ2926791.1"/>
    <property type="molecule type" value="Genomic_DNA"/>
</dbReference>
<accession>A0A9W8J1G3</accession>
<feature type="non-terminal residue" evidence="3">
    <location>
        <position position="353"/>
    </location>
</feature>
<dbReference type="Proteomes" id="UP001140091">
    <property type="component" value="Unassembled WGS sequence"/>
</dbReference>
<dbReference type="InterPro" id="IPR057683">
    <property type="entry name" value="DUF7923"/>
</dbReference>
<evidence type="ECO:0000256" key="1">
    <source>
        <dbReference type="SAM" id="MobiDB-lite"/>
    </source>
</evidence>
<dbReference type="PANTHER" id="PTHR37543">
    <property type="entry name" value="CCCH ZINC FINGER DNA BINDING PROTEIN (AFU_ORTHOLOGUE AFUA_5G12760)"/>
    <property type="match status" value="1"/>
</dbReference>
<dbReference type="AlphaFoldDB" id="A0A9W8J1G3"/>
<reference evidence="3" key="1">
    <citation type="submission" date="2022-06" db="EMBL/GenBank/DDBJ databases">
        <title>Genome Sequence of Candolleomyces eurysporus.</title>
        <authorList>
            <person name="Buettner E."/>
        </authorList>
    </citation>
    <scope>NUCLEOTIDE SEQUENCE</scope>
    <source>
        <strain evidence="3">VTCC 930004</strain>
    </source>
</reference>
<dbReference type="PANTHER" id="PTHR37543:SF1">
    <property type="entry name" value="CCCH ZINC FINGER DNA BINDING PROTEIN (AFU_ORTHOLOGUE AFUA_5G12760)"/>
    <property type="match status" value="1"/>
</dbReference>
<keyword evidence="4" id="KW-1185">Reference proteome</keyword>